<evidence type="ECO:0000256" key="1">
    <source>
        <dbReference type="SAM" id="MobiDB-lite"/>
    </source>
</evidence>
<reference evidence="2" key="1">
    <citation type="journal article" date="2020" name="Microb. Genom.">
        <title>Genetic diversity of clinical and environmental Mucorales isolates obtained from an investigation of mucormycosis cases among solid organ transplant recipients.</title>
        <authorList>
            <person name="Nguyen M.H."/>
            <person name="Kaul D."/>
            <person name="Muto C."/>
            <person name="Cheng S.J."/>
            <person name="Richter R.A."/>
            <person name="Bruno V.M."/>
            <person name="Liu G."/>
            <person name="Beyhan S."/>
            <person name="Sundermann A.J."/>
            <person name="Mounaud S."/>
            <person name="Pasculle A.W."/>
            <person name="Nierman W.C."/>
            <person name="Driscoll E."/>
            <person name="Cumbie R."/>
            <person name="Clancy C.J."/>
            <person name="Dupont C.L."/>
        </authorList>
    </citation>
    <scope>NUCLEOTIDE SEQUENCE</scope>
    <source>
        <strain evidence="2">GL16</strain>
    </source>
</reference>
<sequence length="107" mass="11767">MKAARARVASRSWWATRRPMHRARRQYRRTGRVEPRAKVVAGAAGSAWTASRTPLRNPPRPPRLPLLLQADDADEHAIPAAAPGPDRPQPGLGRVRQQRTARGQAAG</sequence>
<proteinExistence type="predicted"/>
<dbReference type="EMBL" id="JAANIT010013064">
    <property type="protein sequence ID" value="KAG1522236.1"/>
    <property type="molecule type" value="Genomic_DNA"/>
</dbReference>
<feature type="region of interest" description="Disordered" evidence="1">
    <location>
        <begin position="23"/>
        <end position="107"/>
    </location>
</feature>
<dbReference type="Proteomes" id="UP000717996">
    <property type="component" value="Unassembled WGS sequence"/>
</dbReference>
<gene>
    <name evidence="2" type="ORF">G6F51_014621</name>
</gene>
<accession>A0A9P7BYP9</accession>
<protein>
    <submittedName>
        <fullName evidence="2">Uncharacterized protein</fullName>
    </submittedName>
</protein>
<organism evidence="2 3">
    <name type="scientific">Rhizopus oryzae</name>
    <name type="common">Mucormycosis agent</name>
    <name type="synonym">Rhizopus arrhizus var. delemar</name>
    <dbReference type="NCBI Taxonomy" id="64495"/>
    <lineage>
        <taxon>Eukaryota</taxon>
        <taxon>Fungi</taxon>
        <taxon>Fungi incertae sedis</taxon>
        <taxon>Mucoromycota</taxon>
        <taxon>Mucoromycotina</taxon>
        <taxon>Mucoromycetes</taxon>
        <taxon>Mucorales</taxon>
        <taxon>Mucorineae</taxon>
        <taxon>Rhizopodaceae</taxon>
        <taxon>Rhizopus</taxon>
    </lineage>
</organism>
<dbReference type="AlphaFoldDB" id="A0A9P7BYP9"/>
<evidence type="ECO:0000313" key="3">
    <source>
        <dbReference type="Proteomes" id="UP000717996"/>
    </source>
</evidence>
<name>A0A9P7BYP9_RHIOR</name>
<comment type="caution">
    <text evidence="2">The sequence shown here is derived from an EMBL/GenBank/DDBJ whole genome shotgun (WGS) entry which is preliminary data.</text>
</comment>
<evidence type="ECO:0000313" key="2">
    <source>
        <dbReference type="EMBL" id="KAG1522236.1"/>
    </source>
</evidence>